<dbReference type="PROSITE" id="PS50949">
    <property type="entry name" value="HTH_GNTR"/>
    <property type="match status" value="1"/>
</dbReference>
<dbReference type="Gene3D" id="1.20.120.530">
    <property type="entry name" value="GntR ligand-binding domain-like"/>
    <property type="match status" value="1"/>
</dbReference>
<protein>
    <submittedName>
        <fullName evidence="5">Putative GntR family transcriptional regulator</fullName>
    </submittedName>
</protein>
<dbReference type="CDD" id="cd07377">
    <property type="entry name" value="WHTH_GntR"/>
    <property type="match status" value="1"/>
</dbReference>
<gene>
    <name evidence="5" type="ORF">GS4_08_02580</name>
</gene>
<dbReference type="STRING" id="1223545.GS4_08_02580"/>
<evidence type="ECO:0000256" key="3">
    <source>
        <dbReference type="ARBA" id="ARBA00023163"/>
    </source>
</evidence>
<dbReference type="InterPro" id="IPR011711">
    <property type="entry name" value="GntR_C"/>
</dbReference>
<dbReference type="Pfam" id="PF07729">
    <property type="entry name" value="FCD"/>
    <property type="match status" value="1"/>
</dbReference>
<evidence type="ECO:0000313" key="6">
    <source>
        <dbReference type="Proteomes" id="UP000011666"/>
    </source>
</evidence>
<feature type="domain" description="HTH gntR-type" evidence="4">
    <location>
        <begin position="11"/>
        <end position="78"/>
    </location>
</feature>
<proteinExistence type="predicted"/>
<dbReference type="GO" id="GO:0003677">
    <property type="term" value="F:DNA binding"/>
    <property type="evidence" value="ECO:0007669"/>
    <property type="project" value="UniProtKB-KW"/>
</dbReference>
<dbReference type="SUPFAM" id="SSF46785">
    <property type="entry name" value="Winged helix' DNA-binding domain"/>
    <property type="match status" value="1"/>
</dbReference>
<evidence type="ECO:0000256" key="1">
    <source>
        <dbReference type="ARBA" id="ARBA00023015"/>
    </source>
</evidence>
<reference evidence="5 6" key="1">
    <citation type="submission" date="2013-01" db="EMBL/GenBank/DDBJ databases">
        <title>Whole genome shotgun sequence of Gordonia soli NBRC 108243.</title>
        <authorList>
            <person name="Isaki-Nakamura S."/>
            <person name="Hosoyama A."/>
            <person name="Tsuchikane K."/>
            <person name="Ando Y."/>
            <person name="Baba S."/>
            <person name="Ohji S."/>
            <person name="Hamada M."/>
            <person name="Tamura T."/>
            <person name="Yamazoe A."/>
            <person name="Yamazaki S."/>
            <person name="Fujita N."/>
        </authorList>
    </citation>
    <scope>NUCLEOTIDE SEQUENCE [LARGE SCALE GENOMIC DNA]</scope>
    <source>
        <strain evidence="5 6">NBRC 108243</strain>
    </source>
</reference>
<dbReference type="Proteomes" id="UP000011666">
    <property type="component" value="Unassembled WGS sequence"/>
</dbReference>
<dbReference type="AlphaFoldDB" id="M0QGG5"/>
<dbReference type="PANTHER" id="PTHR43537:SF24">
    <property type="entry name" value="GLUCONATE OPERON TRANSCRIPTIONAL REPRESSOR"/>
    <property type="match status" value="1"/>
</dbReference>
<dbReference type="InterPro" id="IPR000524">
    <property type="entry name" value="Tscrpt_reg_HTH_GntR"/>
</dbReference>
<keyword evidence="2" id="KW-0238">DNA-binding</keyword>
<organism evidence="5 6">
    <name type="scientific">Gordonia soli NBRC 108243</name>
    <dbReference type="NCBI Taxonomy" id="1223545"/>
    <lineage>
        <taxon>Bacteria</taxon>
        <taxon>Bacillati</taxon>
        <taxon>Actinomycetota</taxon>
        <taxon>Actinomycetes</taxon>
        <taxon>Mycobacteriales</taxon>
        <taxon>Gordoniaceae</taxon>
        <taxon>Gordonia</taxon>
    </lineage>
</organism>
<dbReference type="GO" id="GO:0003700">
    <property type="term" value="F:DNA-binding transcription factor activity"/>
    <property type="evidence" value="ECO:0007669"/>
    <property type="project" value="InterPro"/>
</dbReference>
<evidence type="ECO:0000313" key="5">
    <source>
        <dbReference type="EMBL" id="GAC67673.1"/>
    </source>
</evidence>
<keyword evidence="6" id="KW-1185">Reference proteome</keyword>
<dbReference type="Gene3D" id="1.10.10.10">
    <property type="entry name" value="Winged helix-like DNA-binding domain superfamily/Winged helix DNA-binding domain"/>
    <property type="match status" value="1"/>
</dbReference>
<dbReference type="SUPFAM" id="SSF48008">
    <property type="entry name" value="GntR ligand-binding domain-like"/>
    <property type="match status" value="1"/>
</dbReference>
<dbReference type="InterPro" id="IPR036390">
    <property type="entry name" value="WH_DNA-bd_sf"/>
</dbReference>
<dbReference type="InterPro" id="IPR036388">
    <property type="entry name" value="WH-like_DNA-bd_sf"/>
</dbReference>
<name>M0QGG5_9ACTN</name>
<dbReference type="SMART" id="SM00345">
    <property type="entry name" value="HTH_GNTR"/>
    <property type="match status" value="1"/>
</dbReference>
<accession>M0QGG5</accession>
<comment type="caution">
    <text evidence="5">The sequence shown here is derived from an EMBL/GenBank/DDBJ whole genome shotgun (WGS) entry which is preliminary data.</text>
</comment>
<dbReference type="PANTHER" id="PTHR43537">
    <property type="entry name" value="TRANSCRIPTIONAL REGULATOR, GNTR FAMILY"/>
    <property type="match status" value="1"/>
</dbReference>
<dbReference type="Pfam" id="PF00392">
    <property type="entry name" value="GntR"/>
    <property type="match status" value="1"/>
</dbReference>
<dbReference type="eggNOG" id="COG1802">
    <property type="taxonomic scope" value="Bacteria"/>
</dbReference>
<sequence length="219" mass="24184">MMTVQNLDAPASRIEWVLAQIREGVLARDYAPGQPLVEAELARQYGVSKTPVREALKLLSGSGLVVFEPYKGATVRIPTRQLADDVIGVRSLLEPAAVHLSVTRSRYTFGAAAELLNEAAIVAGERARAKLSVLNRRFHAEMYRNCGNAVMIETLDGLRDRMALVSIAGWDEKNSWEKEWGEHRAILDAAADGDADLAATLVRDHIESFRARFDSLWPS</sequence>
<dbReference type="EMBL" id="BANX01000008">
    <property type="protein sequence ID" value="GAC67673.1"/>
    <property type="molecule type" value="Genomic_DNA"/>
</dbReference>
<keyword evidence="3" id="KW-0804">Transcription</keyword>
<dbReference type="InterPro" id="IPR008920">
    <property type="entry name" value="TF_FadR/GntR_C"/>
</dbReference>
<evidence type="ECO:0000259" key="4">
    <source>
        <dbReference type="PROSITE" id="PS50949"/>
    </source>
</evidence>
<dbReference type="SMART" id="SM00895">
    <property type="entry name" value="FCD"/>
    <property type="match status" value="1"/>
</dbReference>
<keyword evidence="1" id="KW-0805">Transcription regulation</keyword>
<evidence type="ECO:0000256" key="2">
    <source>
        <dbReference type="ARBA" id="ARBA00023125"/>
    </source>
</evidence>